<protein>
    <submittedName>
        <fullName evidence="3">Heme-binding protein</fullName>
    </submittedName>
</protein>
<evidence type="ECO:0000256" key="2">
    <source>
        <dbReference type="SAM" id="SignalP"/>
    </source>
</evidence>
<dbReference type="AlphaFoldDB" id="A0A5S4WQK3"/>
<feature type="compositionally biased region" description="Polar residues" evidence="1">
    <location>
        <begin position="159"/>
        <end position="177"/>
    </location>
</feature>
<dbReference type="SUPFAM" id="SSF143744">
    <property type="entry name" value="GlcG-like"/>
    <property type="match status" value="1"/>
</dbReference>
<comment type="caution">
    <text evidence="3">The sequence shown here is derived from an EMBL/GenBank/DDBJ whole genome shotgun (WGS) entry which is preliminary data.</text>
</comment>
<dbReference type="Gene3D" id="3.30.450.150">
    <property type="entry name" value="Haem-degrading domain"/>
    <property type="match status" value="1"/>
</dbReference>
<evidence type="ECO:0000313" key="3">
    <source>
        <dbReference type="EMBL" id="TYL82365.1"/>
    </source>
</evidence>
<dbReference type="Proteomes" id="UP000324853">
    <property type="component" value="Unassembled WGS sequence"/>
</dbReference>
<evidence type="ECO:0000256" key="1">
    <source>
        <dbReference type="SAM" id="MobiDB-lite"/>
    </source>
</evidence>
<organism evidence="3 4">
    <name type="scientific">Bradyrhizobium cytisi</name>
    <dbReference type="NCBI Taxonomy" id="515489"/>
    <lineage>
        <taxon>Bacteria</taxon>
        <taxon>Pseudomonadati</taxon>
        <taxon>Pseudomonadota</taxon>
        <taxon>Alphaproteobacteria</taxon>
        <taxon>Hyphomicrobiales</taxon>
        <taxon>Nitrobacteraceae</taxon>
        <taxon>Bradyrhizobium</taxon>
    </lineage>
</organism>
<evidence type="ECO:0000313" key="4">
    <source>
        <dbReference type="Proteomes" id="UP000324853"/>
    </source>
</evidence>
<dbReference type="RefSeq" id="WP_148753018.1">
    <property type="nucleotide sequence ID" value="NZ_VSSR01000034.1"/>
</dbReference>
<keyword evidence="4" id="KW-1185">Reference proteome</keyword>
<proteinExistence type="predicted"/>
<dbReference type="EMBL" id="VSSR01000034">
    <property type="protein sequence ID" value="TYL82365.1"/>
    <property type="molecule type" value="Genomic_DNA"/>
</dbReference>
<gene>
    <name evidence="3" type="ORF">FXB38_21745</name>
</gene>
<reference evidence="3 4" key="1">
    <citation type="submission" date="2019-08" db="EMBL/GenBank/DDBJ databases">
        <title>Bradyrhizobium hipponensis sp. nov., a rhizobium isolated from a Lupinus angustifolius root nodule in Tunisia.</title>
        <authorList>
            <person name="Off K."/>
            <person name="Rejili M."/>
            <person name="Mars M."/>
            <person name="Brachmann A."/>
            <person name="Marin M."/>
        </authorList>
    </citation>
    <scope>NUCLEOTIDE SEQUENCE [LARGE SCALE GENOMIC DNA]</scope>
    <source>
        <strain evidence="3 4">CTAW11</strain>
    </source>
</reference>
<feature type="signal peptide" evidence="2">
    <location>
        <begin position="1"/>
        <end position="25"/>
    </location>
</feature>
<dbReference type="InterPro" id="IPR038084">
    <property type="entry name" value="PduO/GlcC-like_sf"/>
</dbReference>
<feature type="region of interest" description="Disordered" evidence="1">
    <location>
        <begin position="159"/>
        <end position="178"/>
    </location>
</feature>
<sequence length="303" mass="30136">MNVKRRTLFCSISALVTMVTLPAFADCAALPDFSQLRAALVGAITPASGANGGLGFHMWGTLVANDGTVCAVAFSGSQGTSQWLGSRVISAQKANTANDFSLGKNATPAGSLFPTGLALSTANLFTAVQPGGSLYGLQHSNPVDTAAAYGNHPPFSGTGISTANFNPGPASGSSFGTPNDPMVGQRIGGVNVFGGGLALYRNGAKVGGVGVSGDTSCTDHMVAWRLRNALGLDQLQGVKGVSGDASHPDNIVFDITANTDGTGGTGLAPNGQGGVGHSAGGFGHPKCLNPPSDAAVAGLPPVK</sequence>
<name>A0A5S4WQK3_9BRAD</name>
<feature type="chain" id="PRO_5024286909" evidence="2">
    <location>
        <begin position="26"/>
        <end position="303"/>
    </location>
</feature>
<keyword evidence="2" id="KW-0732">Signal</keyword>
<dbReference type="OrthoDB" id="263920at2"/>
<accession>A0A5S4WQK3</accession>